<gene>
    <name evidence="4" type="ORF">F1644_15715</name>
    <name evidence="3" type="ORF">GGR15_003530</name>
</gene>
<dbReference type="RefSeq" id="WP_168044520.1">
    <property type="nucleotide sequence ID" value="NZ_BMPA01000012.1"/>
</dbReference>
<evidence type="ECO:0000313" key="5">
    <source>
        <dbReference type="Proteomes" id="UP000576368"/>
    </source>
</evidence>
<dbReference type="EMBL" id="JAATLI010000013">
    <property type="protein sequence ID" value="NJC19892.1"/>
    <property type="molecule type" value="Genomic_DNA"/>
</dbReference>
<dbReference type="InterPro" id="IPR011004">
    <property type="entry name" value="Trimer_LpxA-like_sf"/>
</dbReference>
<accession>A0A7X5YHU4</accession>
<sequence>MKDLIIIGAGGFGKEALVIAQEMNKNNPQWNILGFLDDTKPINTEIFRGFRTIGTIKDWEPSNNQYFSIGISNPQAKETIYNLFKNKGAQFATLVLPTAFIPTETILGECCLIGHAWFGVDVILGNCVTVMSSMIGEATIGDFATTTGFSNIAGAILGKRVFVGSQAVILNGKTIGDDAKIGAGSIVIRNVKPGTTVFGNPAKEI</sequence>
<reference evidence="3 5" key="2">
    <citation type="submission" date="2020-03" db="EMBL/GenBank/DDBJ databases">
        <title>Genomic Encyclopedia of Type Strains, Phase IV (KMG-IV): sequencing the most valuable type-strain genomes for metagenomic binning, comparative biology and taxonomic classification.</title>
        <authorList>
            <person name="Goeker M."/>
        </authorList>
    </citation>
    <scope>NUCLEOTIDE SEQUENCE [LARGE SCALE GENOMIC DNA]</scope>
    <source>
        <strain evidence="3 5">DSM 105722</strain>
    </source>
</reference>
<keyword evidence="3" id="KW-0012">Acyltransferase</keyword>
<reference evidence="4 6" key="1">
    <citation type="submission" date="2019-09" db="EMBL/GenBank/DDBJ databases">
        <title>Butyricimonas paravirosa DSM 105722 (=214-4 = JCM 18677 = CCUG 65563).</title>
        <authorList>
            <person name="Le Roy T."/>
            <person name="Cani P.D."/>
        </authorList>
    </citation>
    <scope>NUCLEOTIDE SEQUENCE [LARGE SCALE GENOMIC DNA]</scope>
    <source>
        <strain evidence="4 6">DSM 105722</strain>
    </source>
</reference>
<comment type="similarity">
    <text evidence="1">Belongs to the transferase hexapeptide repeat family.</text>
</comment>
<evidence type="ECO:0000313" key="6">
    <source>
        <dbReference type="Proteomes" id="UP001302374"/>
    </source>
</evidence>
<dbReference type="GO" id="GO:0016746">
    <property type="term" value="F:acyltransferase activity"/>
    <property type="evidence" value="ECO:0007669"/>
    <property type="project" value="UniProtKB-KW"/>
</dbReference>
<protein>
    <submittedName>
        <fullName evidence="3 4">Sugar O-acyltransferase</fullName>
    </submittedName>
</protein>
<keyword evidence="6" id="KW-1185">Reference proteome</keyword>
<dbReference type="Pfam" id="PF17836">
    <property type="entry name" value="PglD_N"/>
    <property type="match status" value="1"/>
</dbReference>
<proteinExistence type="inferred from homology"/>
<evidence type="ECO:0000313" key="3">
    <source>
        <dbReference type="EMBL" id="NJC19892.1"/>
    </source>
</evidence>
<name>A0A7X5YHU4_9BACT</name>
<organism evidence="3 5">
    <name type="scientific">Butyricimonas paravirosa</name>
    <dbReference type="NCBI Taxonomy" id="1472417"/>
    <lineage>
        <taxon>Bacteria</taxon>
        <taxon>Pseudomonadati</taxon>
        <taxon>Bacteroidota</taxon>
        <taxon>Bacteroidia</taxon>
        <taxon>Bacteroidales</taxon>
        <taxon>Odoribacteraceae</taxon>
        <taxon>Butyricimonas</taxon>
    </lineage>
</organism>
<dbReference type="InterPro" id="IPR050179">
    <property type="entry name" value="Trans_hexapeptide_repeat"/>
</dbReference>
<dbReference type="GeneID" id="86892772"/>
<evidence type="ECO:0000259" key="2">
    <source>
        <dbReference type="Pfam" id="PF17836"/>
    </source>
</evidence>
<dbReference type="Proteomes" id="UP000576368">
    <property type="component" value="Unassembled WGS sequence"/>
</dbReference>
<feature type="domain" description="PglD N-terminal" evidence="2">
    <location>
        <begin position="3"/>
        <end position="82"/>
    </location>
</feature>
<dbReference type="AlphaFoldDB" id="A0A7X5YHU4"/>
<dbReference type="Gene3D" id="2.160.10.10">
    <property type="entry name" value="Hexapeptide repeat proteins"/>
    <property type="match status" value="1"/>
</dbReference>
<dbReference type="InterPro" id="IPR041561">
    <property type="entry name" value="PglD_N"/>
</dbReference>
<evidence type="ECO:0000256" key="1">
    <source>
        <dbReference type="ARBA" id="ARBA00007274"/>
    </source>
</evidence>
<dbReference type="PANTHER" id="PTHR43300">
    <property type="entry name" value="ACETYLTRANSFERASE"/>
    <property type="match status" value="1"/>
</dbReference>
<dbReference type="EMBL" id="CP043839">
    <property type="protein sequence ID" value="WOF13616.1"/>
    <property type="molecule type" value="Genomic_DNA"/>
</dbReference>
<keyword evidence="3" id="KW-0808">Transferase</keyword>
<dbReference type="PANTHER" id="PTHR43300:SF7">
    <property type="entry name" value="UDP-N-ACETYLBACILLOSAMINE N-ACETYLTRANSFERASE"/>
    <property type="match status" value="1"/>
</dbReference>
<dbReference type="SUPFAM" id="SSF51161">
    <property type="entry name" value="Trimeric LpxA-like enzymes"/>
    <property type="match status" value="1"/>
</dbReference>
<dbReference type="Gene3D" id="3.40.50.20">
    <property type="match status" value="1"/>
</dbReference>
<dbReference type="CDD" id="cd03360">
    <property type="entry name" value="LbH_AT_putative"/>
    <property type="match status" value="1"/>
</dbReference>
<dbReference type="InterPro" id="IPR020019">
    <property type="entry name" value="AcTrfase_PglD-like"/>
</dbReference>
<dbReference type="Proteomes" id="UP001302374">
    <property type="component" value="Chromosome"/>
</dbReference>
<evidence type="ECO:0000313" key="4">
    <source>
        <dbReference type="EMBL" id="WOF13616.1"/>
    </source>
</evidence>